<comment type="caution">
    <text evidence="2">The sequence shown here is derived from an EMBL/GenBank/DDBJ whole genome shotgun (WGS) entry which is preliminary data.</text>
</comment>
<dbReference type="EMBL" id="JADBGQ010000003">
    <property type="protein sequence ID" value="KAG5403044.1"/>
    <property type="molecule type" value="Genomic_DNA"/>
</dbReference>
<dbReference type="Proteomes" id="UP000823674">
    <property type="component" value="Chromosome A03"/>
</dbReference>
<evidence type="ECO:0000313" key="2">
    <source>
        <dbReference type="EMBL" id="KAG5403044.1"/>
    </source>
</evidence>
<evidence type="ECO:0000313" key="3">
    <source>
        <dbReference type="Proteomes" id="UP000823674"/>
    </source>
</evidence>
<keyword evidence="1" id="KW-0812">Transmembrane</keyword>
<organism evidence="2 3">
    <name type="scientific">Brassica rapa subsp. trilocularis</name>
    <dbReference type="NCBI Taxonomy" id="1813537"/>
    <lineage>
        <taxon>Eukaryota</taxon>
        <taxon>Viridiplantae</taxon>
        <taxon>Streptophyta</taxon>
        <taxon>Embryophyta</taxon>
        <taxon>Tracheophyta</taxon>
        <taxon>Spermatophyta</taxon>
        <taxon>Magnoliopsida</taxon>
        <taxon>eudicotyledons</taxon>
        <taxon>Gunneridae</taxon>
        <taxon>Pentapetalae</taxon>
        <taxon>rosids</taxon>
        <taxon>malvids</taxon>
        <taxon>Brassicales</taxon>
        <taxon>Brassicaceae</taxon>
        <taxon>Brassiceae</taxon>
        <taxon>Brassica</taxon>
    </lineage>
</organism>
<protein>
    <recommendedName>
        <fullName evidence="4">Xylanase inhibitor N-terminal domain-containing protein</fullName>
    </recommendedName>
</protein>
<evidence type="ECO:0000256" key="1">
    <source>
        <dbReference type="SAM" id="Phobius"/>
    </source>
</evidence>
<gene>
    <name evidence="2" type="primary">A03g500670.1_BraROA</name>
    <name evidence="2" type="ORF">IGI04_009163</name>
</gene>
<evidence type="ECO:0008006" key="4">
    <source>
        <dbReference type="Google" id="ProtNLM"/>
    </source>
</evidence>
<proteinExistence type="predicted"/>
<sequence length="169" mass="18693">MLMPFAKCTSLTALCLRCASITIRRLKHRRFFTDSVLQSPSFSLIARVTVQECGFASSDCYYNIAASPLHYAVSSIDGSSQCDPFLGAAIVYGGSQTSCYQNPLVGFFNVDFDFFAFFRMQALGLQVKLLYGSLLSLATSILRYVLIVSVYLFTVEDHSGCNRLSPWGV</sequence>
<keyword evidence="1" id="KW-0472">Membrane</keyword>
<reference evidence="2 3" key="1">
    <citation type="submission" date="2021-03" db="EMBL/GenBank/DDBJ databases">
        <authorList>
            <person name="King G.J."/>
            <person name="Bancroft I."/>
            <person name="Baten A."/>
            <person name="Bloomfield J."/>
            <person name="Borpatragohain P."/>
            <person name="He Z."/>
            <person name="Irish N."/>
            <person name="Irwin J."/>
            <person name="Liu K."/>
            <person name="Mauleon R.P."/>
            <person name="Moore J."/>
            <person name="Morris R."/>
            <person name="Ostergaard L."/>
            <person name="Wang B."/>
            <person name="Wells R."/>
        </authorList>
    </citation>
    <scope>NUCLEOTIDE SEQUENCE [LARGE SCALE GENOMIC DNA]</scope>
    <source>
        <strain evidence="2">R-o-18</strain>
        <tissue evidence="2">Leaf</tissue>
    </source>
</reference>
<feature type="transmembrane region" description="Helical" evidence="1">
    <location>
        <begin position="129"/>
        <end position="153"/>
    </location>
</feature>
<keyword evidence="3" id="KW-1185">Reference proteome</keyword>
<accession>A0ABQ7MWI4</accession>
<name>A0ABQ7MWI4_BRACM</name>
<keyword evidence="1" id="KW-1133">Transmembrane helix</keyword>